<keyword evidence="2" id="KW-1185">Reference proteome</keyword>
<dbReference type="RefSeq" id="XP_044560792.1">
    <property type="nucleotide sequence ID" value="XM_044708203.1"/>
</dbReference>
<comment type="caution">
    <text evidence="1">The sequence shown here is derived from an EMBL/GenBank/DDBJ whole genome shotgun (WGS) entry which is preliminary data.</text>
</comment>
<evidence type="ECO:0008006" key="3">
    <source>
        <dbReference type="Google" id="ProtNLM"/>
    </source>
</evidence>
<gene>
    <name evidence="1" type="ORF">FDP41_004755</name>
</gene>
<dbReference type="GO" id="GO:0003735">
    <property type="term" value="F:structural constituent of ribosome"/>
    <property type="evidence" value="ECO:0007669"/>
    <property type="project" value="InterPro"/>
</dbReference>
<dbReference type="VEuPathDB" id="AmoebaDB:FDP41_004755"/>
<dbReference type="GO" id="GO:0005762">
    <property type="term" value="C:mitochondrial large ribosomal subunit"/>
    <property type="evidence" value="ECO:0007669"/>
    <property type="project" value="TreeGrafter"/>
</dbReference>
<dbReference type="Proteomes" id="UP000444721">
    <property type="component" value="Unassembled WGS sequence"/>
</dbReference>
<dbReference type="CDD" id="cd04661">
    <property type="entry name" value="NUDIX_MRP_L46"/>
    <property type="match status" value="1"/>
</dbReference>
<sequence>MQSQQIKAFQSVFPKIAQFAKTSSSSKHTCSTSVALLSNFSSTAPTQKRFLLWVTKDEIERKGYKTPIPEKDIPKSVTYDGPETLRVAFCLERLPRLNNDDHPIDREMSELQRTNNNYYARHKWLDYTEYFEEWMKLKKKQEANKNAKKEGPEVHIKVPDPVEMAEKQRLEYERTQGKGYTTEGTDYWLKNWKPQRRWTKDDFNDNRKSLNRQLENRLYLIFKDKETGKWKFPDTIRSNPHTMRSAVQEFFTKTMRNRVNGFFISFSPTAHYVNPANPLDKTFFYRVLYIGGVPPFKQMTEFSDHAWVTRHQLDDYEFVDESYKDVAFHMLYDGMQFISF</sequence>
<name>A0A6A5BT32_NAEFO</name>
<organism evidence="1 2">
    <name type="scientific">Naegleria fowleri</name>
    <name type="common">Brain eating amoeba</name>
    <dbReference type="NCBI Taxonomy" id="5763"/>
    <lineage>
        <taxon>Eukaryota</taxon>
        <taxon>Discoba</taxon>
        <taxon>Heterolobosea</taxon>
        <taxon>Tetramitia</taxon>
        <taxon>Eutetramitia</taxon>
        <taxon>Vahlkampfiidae</taxon>
        <taxon>Naegleria</taxon>
    </lineage>
</organism>
<dbReference type="PANTHER" id="PTHR13124">
    <property type="entry name" value="39S RIBOSOMAL PROTEIN L46, MITOCHONDRIAL PRECURSOR-RELATED"/>
    <property type="match status" value="1"/>
</dbReference>
<dbReference type="EMBL" id="VFQX01000041">
    <property type="protein sequence ID" value="KAF0976079.1"/>
    <property type="molecule type" value="Genomic_DNA"/>
</dbReference>
<reference evidence="1 2" key="1">
    <citation type="journal article" date="2019" name="Sci. Rep.">
        <title>Nanopore sequencing improves the draft genome of the human pathogenic amoeba Naegleria fowleri.</title>
        <authorList>
            <person name="Liechti N."/>
            <person name="Schurch N."/>
            <person name="Bruggmann R."/>
            <person name="Wittwer M."/>
        </authorList>
    </citation>
    <scope>NUCLEOTIDE SEQUENCE [LARGE SCALE GENOMIC DNA]</scope>
    <source>
        <strain evidence="1 2">ATCC 30894</strain>
    </source>
</reference>
<evidence type="ECO:0000313" key="2">
    <source>
        <dbReference type="Proteomes" id="UP000444721"/>
    </source>
</evidence>
<dbReference type="OrthoDB" id="414075at2759"/>
<dbReference type="InterPro" id="IPR040008">
    <property type="entry name" value="Ribosomal_mL46"/>
</dbReference>
<dbReference type="GeneID" id="68111973"/>
<dbReference type="PANTHER" id="PTHR13124:SF12">
    <property type="entry name" value="LARGE RIBOSOMAL SUBUNIT PROTEIN ML46"/>
    <property type="match status" value="1"/>
</dbReference>
<accession>A0A6A5BT32</accession>
<proteinExistence type="predicted"/>
<dbReference type="Gene3D" id="3.90.79.10">
    <property type="entry name" value="Nucleoside Triphosphate Pyrophosphohydrolase"/>
    <property type="match status" value="1"/>
</dbReference>
<protein>
    <recommendedName>
        <fullName evidence="3">Ribosomal protein L46 N-terminal domain-containing protein</fullName>
    </recommendedName>
</protein>
<dbReference type="InterPro" id="IPR033650">
    <property type="entry name" value="Ribosomal_mL46_NUDIX"/>
</dbReference>
<dbReference type="OMA" id="FCLERLP"/>
<dbReference type="VEuPathDB" id="AmoebaDB:NF0117290"/>
<evidence type="ECO:0000313" key="1">
    <source>
        <dbReference type="EMBL" id="KAF0976079.1"/>
    </source>
</evidence>
<dbReference type="AlphaFoldDB" id="A0A6A5BT32"/>
<dbReference type="VEuPathDB" id="AmoebaDB:NfTy_085060"/>